<evidence type="ECO:0000256" key="6">
    <source>
        <dbReference type="SAM" id="Phobius"/>
    </source>
</evidence>
<evidence type="ECO:0000256" key="5">
    <source>
        <dbReference type="HAMAP-Rule" id="MF_00416"/>
    </source>
</evidence>
<dbReference type="PANTHER" id="PTHR30381">
    <property type="entry name" value="FLAGELLAR P-RING PERIPLASMIC PROTEIN FLGI"/>
    <property type="match status" value="1"/>
</dbReference>
<dbReference type="GO" id="GO:0009428">
    <property type="term" value="C:bacterial-type flagellum basal body, distal rod, P ring"/>
    <property type="evidence" value="ECO:0007669"/>
    <property type="project" value="InterPro"/>
</dbReference>
<dbReference type="RefSeq" id="WP_092230238.1">
    <property type="nucleotide sequence ID" value="NZ_FNLL01000002.1"/>
</dbReference>
<comment type="function">
    <text evidence="1 5">Assembles around the rod to form the L-ring and probably protects the motor/basal body from shearing forces during rotation.</text>
</comment>
<dbReference type="Proteomes" id="UP000199608">
    <property type="component" value="Unassembled WGS sequence"/>
</dbReference>
<dbReference type="GO" id="GO:0030288">
    <property type="term" value="C:outer membrane-bounded periplasmic space"/>
    <property type="evidence" value="ECO:0007669"/>
    <property type="project" value="InterPro"/>
</dbReference>
<dbReference type="PRINTS" id="PR01010">
    <property type="entry name" value="FLGPRINGFLGI"/>
</dbReference>
<keyword evidence="8" id="KW-1185">Reference proteome</keyword>
<keyword evidence="6" id="KW-0812">Transmembrane</keyword>
<evidence type="ECO:0000313" key="7">
    <source>
        <dbReference type="EMBL" id="SDT85751.1"/>
    </source>
</evidence>
<protein>
    <recommendedName>
        <fullName evidence="5">Flagellar P-ring protein</fullName>
    </recommendedName>
    <alternativeName>
        <fullName evidence="5">Basal body P-ring protein</fullName>
    </alternativeName>
</protein>
<sequence>MFNSIIKKSKSFIRCSVWCSIWCFIGMVFVSNTHGARIKDLAAIKGIRSNQLTGYGLVVGLNGTGDKDGVSFTKQALANMMEKMNIFVDKNGLKVKNVAAVMVTANIPPFARIGDKIDVAASSLGDAKSLKGGTLLVTPLKGVDGRVYALAQGPVALAMPSGAGDRDSHLQVARIVNGASVEREIPFQLDGKRNLILSLFRPDFTTAKRMTDTINASIGEGVAKTIDASALSLRVPDTMWQKNVAEFIADIETLSVIPDTIAKVIINEKTGTVVIGSDVTISSVAIAHGDLSVTINEDPENEKKESVMNLPGTSTIGELVRGLNSLGVKPRDLISILQSIKAAGALQAEIVII</sequence>
<evidence type="ECO:0000256" key="1">
    <source>
        <dbReference type="ARBA" id="ARBA00002591"/>
    </source>
</evidence>
<evidence type="ECO:0000256" key="2">
    <source>
        <dbReference type="ARBA" id="ARBA00004117"/>
    </source>
</evidence>
<dbReference type="GO" id="GO:0005198">
    <property type="term" value="F:structural molecule activity"/>
    <property type="evidence" value="ECO:0007669"/>
    <property type="project" value="InterPro"/>
</dbReference>
<dbReference type="EMBL" id="FNLL01000002">
    <property type="protein sequence ID" value="SDT85751.1"/>
    <property type="molecule type" value="Genomic_DNA"/>
</dbReference>
<feature type="transmembrane region" description="Helical" evidence="6">
    <location>
        <begin position="12"/>
        <end position="30"/>
    </location>
</feature>
<keyword evidence="6" id="KW-0472">Membrane</keyword>
<evidence type="ECO:0000256" key="3">
    <source>
        <dbReference type="ARBA" id="ARBA00022729"/>
    </source>
</evidence>
<comment type="similarity">
    <text evidence="5">Belongs to the FlgI family.</text>
</comment>
<dbReference type="HAMAP" id="MF_00416">
    <property type="entry name" value="FlgI"/>
    <property type="match status" value="1"/>
</dbReference>
<dbReference type="Pfam" id="PF02119">
    <property type="entry name" value="FlgI"/>
    <property type="match status" value="1"/>
</dbReference>
<keyword evidence="4 5" id="KW-0975">Bacterial flagellum</keyword>
<keyword evidence="3" id="KW-0732">Signal</keyword>
<comment type="subunit">
    <text evidence="5">The basal body constitutes a major portion of the flagellar organelle and consists of four rings (L,P,S, and M) mounted on a central rod.</text>
</comment>
<dbReference type="PANTHER" id="PTHR30381:SF0">
    <property type="entry name" value="FLAGELLAR P-RING PROTEIN"/>
    <property type="match status" value="1"/>
</dbReference>
<keyword evidence="7" id="KW-0966">Cell projection</keyword>
<keyword evidence="6" id="KW-1133">Transmembrane helix</keyword>
<comment type="subcellular location">
    <subcellularLocation>
        <location evidence="2 5">Bacterial flagellum basal body</location>
    </subcellularLocation>
</comment>
<proteinExistence type="inferred from homology"/>
<accession>A0A1H2DSM6</accession>
<dbReference type="GO" id="GO:0071973">
    <property type="term" value="P:bacterial-type flagellum-dependent cell motility"/>
    <property type="evidence" value="ECO:0007669"/>
    <property type="project" value="InterPro"/>
</dbReference>
<dbReference type="NCBIfam" id="NF003676">
    <property type="entry name" value="PRK05303.1"/>
    <property type="match status" value="1"/>
</dbReference>
<gene>
    <name evidence="5" type="primary">flgI</name>
    <name evidence="7" type="ORF">SAMN04487931_10283</name>
</gene>
<organism evidence="7 8">
    <name type="scientific">Desulfobacula phenolica</name>
    <dbReference type="NCBI Taxonomy" id="90732"/>
    <lineage>
        <taxon>Bacteria</taxon>
        <taxon>Pseudomonadati</taxon>
        <taxon>Thermodesulfobacteriota</taxon>
        <taxon>Desulfobacteria</taxon>
        <taxon>Desulfobacterales</taxon>
        <taxon>Desulfobacteraceae</taxon>
        <taxon>Desulfobacula</taxon>
    </lineage>
</organism>
<dbReference type="AlphaFoldDB" id="A0A1H2DSM6"/>
<dbReference type="InterPro" id="IPR001782">
    <property type="entry name" value="Flag_FlgI"/>
</dbReference>
<evidence type="ECO:0000256" key="4">
    <source>
        <dbReference type="ARBA" id="ARBA00023143"/>
    </source>
</evidence>
<evidence type="ECO:0000313" key="8">
    <source>
        <dbReference type="Proteomes" id="UP000199608"/>
    </source>
</evidence>
<keyword evidence="7" id="KW-0282">Flagellum</keyword>
<keyword evidence="7" id="KW-0969">Cilium</keyword>
<reference evidence="8" key="1">
    <citation type="submission" date="2016-10" db="EMBL/GenBank/DDBJ databases">
        <authorList>
            <person name="Varghese N."/>
            <person name="Submissions S."/>
        </authorList>
    </citation>
    <scope>NUCLEOTIDE SEQUENCE [LARGE SCALE GENOMIC DNA]</scope>
    <source>
        <strain evidence="8">DSM 3384</strain>
    </source>
</reference>
<name>A0A1H2DSM6_9BACT</name>